<dbReference type="InterPro" id="IPR027417">
    <property type="entry name" value="P-loop_NTPase"/>
</dbReference>
<keyword evidence="2" id="KW-0067">ATP-binding</keyword>
<accession>A0ABX8CKM2</accession>
<evidence type="ECO:0000313" key="5">
    <source>
        <dbReference type="Proteomes" id="UP000683310"/>
    </source>
</evidence>
<evidence type="ECO:0000259" key="3">
    <source>
        <dbReference type="PROSITE" id="PS50043"/>
    </source>
</evidence>
<protein>
    <submittedName>
        <fullName evidence="4">AAA family ATPase</fullName>
    </submittedName>
</protein>
<dbReference type="SUPFAM" id="SSF46894">
    <property type="entry name" value="C-terminal effector domain of the bipartite response regulators"/>
    <property type="match status" value="1"/>
</dbReference>
<dbReference type="InterPro" id="IPR036388">
    <property type="entry name" value="WH-like_DNA-bd_sf"/>
</dbReference>
<dbReference type="PROSITE" id="PS50043">
    <property type="entry name" value="HTH_LUXR_2"/>
    <property type="match status" value="1"/>
</dbReference>
<dbReference type="PROSITE" id="PS00622">
    <property type="entry name" value="HTH_LUXR_1"/>
    <property type="match status" value="1"/>
</dbReference>
<dbReference type="SUPFAM" id="SSF52540">
    <property type="entry name" value="P-loop containing nucleoside triphosphate hydrolases"/>
    <property type="match status" value="1"/>
</dbReference>
<dbReference type="Gene3D" id="1.10.10.10">
    <property type="entry name" value="Winged helix-like DNA-binding domain superfamily/Winged helix DNA-binding domain"/>
    <property type="match status" value="1"/>
</dbReference>
<name>A0ABX8CKM2_9NOCA</name>
<dbReference type="Proteomes" id="UP000683310">
    <property type="component" value="Chromosome"/>
</dbReference>
<evidence type="ECO:0000256" key="1">
    <source>
        <dbReference type="ARBA" id="ARBA00022741"/>
    </source>
</evidence>
<sequence>MSEVVLIGRETELAALTDFFAGLRGGGAAVMLRGEPGVGKSVLLDAAARCAEADGMTVLRASGSEFEADVSYAALNQLLMPLYAQLSVLAPGPAEALAVALGFGAGPAPDVLLVCTAALLLLNAVATEHPVALLVDDIQWIDRASAVVLGFIGRRVTGTSVGLLVSVRSGAEGFPQRGDMPELVIESLAAAAAEALLDTTFPRLRPPHRRRLLDLAQGNPLALLELPCTLTETVHTSISRDELIPLNERLQALFTARISALPERTRRLLLLAAFEGAGELRVLRTILDTGDGLIGLAAAERAQLVHIDDANARILFRHALIRSAIVAMSTHEERRGAHIQLARAVSEDQERRAWHLAHAADGPDETVARLLETAAHRTMLRGDAFAAVVSLIRAAELSPANADRGRRLAEAAYIGAEAGGTGDTARSLLTDAHQAAPDSSGSLHAANAAAFLMLNGDGDVTTAHRLLVGAIETGDHRYRADDPALIEAMHTLLLLCWYGSAPHYWEPYFRALDRLDPEPPAILALLSKTFPDPVRTGGAVPELVATVLAALPEETDPTRIMRIGTASVYLDRLADSRQPSWRIVHQGRNGGPPRRHIGALMHLCLDDYLTGRWDEAEHLANEGQRVCDSGGFPFFAWYFRFHRALMAAGRGRFAEADELADEITHWARPRGVAAANLFARHPRVLAALGRGDFEAGYQHAVAMSPPGVLASHVPHCTWVMFDLVEAAMRTGRVAEAHAHVRAMRAAEVAALSPRMALLVAGAEVLISDDREVLTQLETVLDAPDAERWQFETSRIRLIVGEKLRRNGAAASARPHLIAARDGFAAMNAVPWLERARNELRATGYRQGERVSPGIVPEALTPQEAVIAQLAARGLTNKQIGEQLYLSHRTVGAHLYRIYPKLGVSSRAGLADALSRRLDAAAHGSADDRPG</sequence>
<dbReference type="InterPro" id="IPR016032">
    <property type="entry name" value="Sig_transdc_resp-reg_C-effctor"/>
</dbReference>
<reference evidence="4 5" key="1">
    <citation type="submission" date="2021-04" db="EMBL/GenBank/DDBJ databases">
        <title>Nocardia tengchongensis.</title>
        <authorList>
            <person name="Zhuang k."/>
            <person name="Ran Y."/>
            <person name="Li W."/>
        </authorList>
    </citation>
    <scope>NUCLEOTIDE SEQUENCE [LARGE SCALE GENOMIC DNA]</scope>
    <source>
        <strain evidence="4 5">CFH S0057</strain>
    </source>
</reference>
<keyword evidence="5" id="KW-1185">Reference proteome</keyword>
<dbReference type="InterPro" id="IPR000792">
    <property type="entry name" value="Tscrpt_reg_LuxR_C"/>
</dbReference>
<dbReference type="Pfam" id="PF13191">
    <property type="entry name" value="AAA_16"/>
    <property type="match status" value="1"/>
</dbReference>
<dbReference type="PRINTS" id="PR00038">
    <property type="entry name" value="HTHLUXR"/>
</dbReference>
<dbReference type="CDD" id="cd06170">
    <property type="entry name" value="LuxR_C_like"/>
    <property type="match status" value="1"/>
</dbReference>
<dbReference type="EMBL" id="CP074371">
    <property type="protein sequence ID" value="QVI18715.1"/>
    <property type="molecule type" value="Genomic_DNA"/>
</dbReference>
<gene>
    <name evidence="4" type="ORF">KHQ06_19415</name>
</gene>
<evidence type="ECO:0000313" key="4">
    <source>
        <dbReference type="EMBL" id="QVI18715.1"/>
    </source>
</evidence>
<feature type="domain" description="HTH luxR-type" evidence="3">
    <location>
        <begin position="852"/>
        <end position="917"/>
    </location>
</feature>
<evidence type="ECO:0000256" key="2">
    <source>
        <dbReference type="ARBA" id="ARBA00022840"/>
    </source>
</evidence>
<proteinExistence type="predicted"/>
<dbReference type="PANTHER" id="PTHR16305:SF35">
    <property type="entry name" value="TRANSCRIPTIONAL ACTIVATOR DOMAIN"/>
    <property type="match status" value="1"/>
</dbReference>
<organism evidence="4 5">
    <name type="scientific">Nocardia tengchongensis</name>
    <dbReference type="NCBI Taxonomy" id="2055889"/>
    <lineage>
        <taxon>Bacteria</taxon>
        <taxon>Bacillati</taxon>
        <taxon>Actinomycetota</taxon>
        <taxon>Actinomycetes</taxon>
        <taxon>Mycobacteriales</taxon>
        <taxon>Nocardiaceae</taxon>
        <taxon>Nocardia</taxon>
    </lineage>
</organism>
<dbReference type="Pfam" id="PF00196">
    <property type="entry name" value="GerE"/>
    <property type="match status" value="1"/>
</dbReference>
<dbReference type="SMART" id="SM00421">
    <property type="entry name" value="HTH_LUXR"/>
    <property type="match status" value="1"/>
</dbReference>
<keyword evidence="1" id="KW-0547">Nucleotide-binding</keyword>
<dbReference type="InterPro" id="IPR041664">
    <property type="entry name" value="AAA_16"/>
</dbReference>
<dbReference type="PANTHER" id="PTHR16305">
    <property type="entry name" value="TESTICULAR SOLUBLE ADENYLYL CYCLASE"/>
    <property type="match status" value="1"/>
</dbReference>